<dbReference type="GeneID" id="33354001"/>
<dbReference type="AlphaFoldDB" id="A0A1Z1M5A0"/>
<geneLocation type="chloroplast" evidence="1"/>
<accession>A0A1Z1M5A0</accession>
<keyword evidence="1" id="KW-0150">Chloroplast</keyword>
<gene>
    <name evidence="1" type="primary">orf40</name>
</gene>
<reference evidence="1" key="1">
    <citation type="journal article" date="2017" name="J. Phycol.">
        <title>Analysis of chloroplast genomes and a supermatrix inform reclassification of the Rhodomelaceae (Rhodophyta).</title>
        <authorList>
            <person name="Diaz-Tapia P."/>
            <person name="Maggs C.A."/>
            <person name="West J.A."/>
            <person name="Verbruggen H."/>
        </authorList>
    </citation>
    <scope>NUCLEOTIDE SEQUENCE</scope>
    <source>
        <strain evidence="1">JW3046</strain>
    </source>
</reference>
<evidence type="ECO:0000313" key="1">
    <source>
        <dbReference type="EMBL" id="ARW61023.1"/>
    </source>
</evidence>
<dbReference type="EMBL" id="MF101416">
    <property type="protein sequence ID" value="ARW61023.1"/>
    <property type="molecule type" value="Genomic_DNA"/>
</dbReference>
<name>A0A1Z1M5A0_9FLOR</name>
<keyword evidence="1" id="KW-0934">Plastid</keyword>
<proteinExistence type="predicted"/>
<dbReference type="RefSeq" id="YP_009392461.1">
    <property type="nucleotide sequence ID" value="NC_035263.1"/>
</dbReference>
<protein>
    <submittedName>
        <fullName evidence="1">Uncharacterized protein</fullName>
    </submittedName>
</protein>
<organism evidence="1">
    <name type="scientific">Caloglossa monosticha</name>
    <dbReference type="NCBI Taxonomy" id="76906"/>
    <lineage>
        <taxon>Eukaryota</taxon>
        <taxon>Rhodophyta</taxon>
        <taxon>Florideophyceae</taxon>
        <taxon>Rhodymeniophycidae</taxon>
        <taxon>Ceramiales</taxon>
        <taxon>Delesseriaceae</taxon>
        <taxon>Caloglossa</taxon>
    </lineage>
</organism>
<sequence>MLKFNYIFFVGGNPTIFNHKYTLLVNLKIQLPHIFLKKAN</sequence>